<keyword evidence="3" id="KW-1185">Reference proteome</keyword>
<organism evidence="2 3">
    <name type="scientific">Chryseolinea serpens</name>
    <dbReference type="NCBI Taxonomy" id="947013"/>
    <lineage>
        <taxon>Bacteria</taxon>
        <taxon>Pseudomonadati</taxon>
        <taxon>Bacteroidota</taxon>
        <taxon>Cytophagia</taxon>
        <taxon>Cytophagales</taxon>
        <taxon>Fulvivirgaceae</taxon>
        <taxon>Chryseolinea</taxon>
    </lineage>
</organism>
<dbReference type="Proteomes" id="UP000184212">
    <property type="component" value="Unassembled WGS sequence"/>
</dbReference>
<proteinExistence type="predicted"/>
<sequence length="154" mass="17562">MHCYRIMQERYATAPYSFSGTAKRWNPRGSNMFYAASSAALAQLEYLCIRGHVVGTQAWRMVIYEIRDETSIGEINPARLPGDWNALPHRLITQEIGKQWLASSDSPFLKVPSARLHLQFFPAEFNLLINPDFPELRNLLTVSDTVPFSFLLNA</sequence>
<evidence type="ECO:0000259" key="1">
    <source>
        <dbReference type="SMART" id="SM00953"/>
    </source>
</evidence>
<evidence type="ECO:0000313" key="2">
    <source>
        <dbReference type="EMBL" id="SHG70283.1"/>
    </source>
</evidence>
<gene>
    <name evidence="2" type="ORF">SAMN04488109_1474</name>
</gene>
<dbReference type="InterPro" id="IPR014914">
    <property type="entry name" value="RES_dom"/>
</dbReference>
<dbReference type="SMART" id="SM00953">
    <property type="entry name" value="RES"/>
    <property type="match status" value="1"/>
</dbReference>
<feature type="domain" description="RES" evidence="1">
    <location>
        <begin position="15"/>
        <end position="143"/>
    </location>
</feature>
<reference evidence="2 3" key="1">
    <citation type="submission" date="2016-11" db="EMBL/GenBank/DDBJ databases">
        <authorList>
            <person name="Jaros S."/>
            <person name="Januszkiewicz K."/>
            <person name="Wedrychowicz H."/>
        </authorList>
    </citation>
    <scope>NUCLEOTIDE SEQUENCE [LARGE SCALE GENOMIC DNA]</scope>
    <source>
        <strain evidence="2 3">DSM 24574</strain>
    </source>
</reference>
<accession>A0A1M5M0T3</accession>
<dbReference type="EMBL" id="FQWQ01000001">
    <property type="protein sequence ID" value="SHG70283.1"/>
    <property type="molecule type" value="Genomic_DNA"/>
</dbReference>
<dbReference type="STRING" id="947013.SAMN04488109_1474"/>
<dbReference type="AlphaFoldDB" id="A0A1M5M0T3"/>
<name>A0A1M5M0T3_9BACT</name>
<evidence type="ECO:0000313" key="3">
    <source>
        <dbReference type="Proteomes" id="UP000184212"/>
    </source>
</evidence>
<dbReference type="Pfam" id="PF08808">
    <property type="entry name" value="RES"/>
    <property type="match status" value="1"/>
</dbReference>
<protein>
    <submittedName>
        <fullName evidence="2">RES domain-containing protein</fullName>
    </submittedName>
</protein>